<organism evidence="14 15">
    <name type="scientific">Labeo rohita</name>
    <name type="common">Indian major carp</name>
    <name type="synonym">Cyprinus rohita</name>
    <dbReference type="NCBI Taxonomy" id="84645"/>
    <lineage>
        <taxon>Eukaryota</taxon>
        <taxon>Metazoa</taxon>
        <taxon>Chordata</taxon>
        <taxon>Craniata</taxon>
        <taxon>Vertebrata</taxon>
        <taxon>Euteleostomi</taxon>
        <taxon>Actinopterygii</taxon>
        <taxon>Neopterygii</taxon>
        <taxon>Teleostei</taxon>
        <taxon>Ostariophysi</taxon>
        <taxon>Cypriniformes</taxon>
        <taxon>Cyprinidae</taxon>
        <taxon>Labeoninae</taxon>
        <taxon>Labeonini</taxon>
        <taxon>Labeo</taxon>
    </lineage>
</organism>
<evidence type="ECO:0000256" key="7">
    <source>
        <dbReference type="ARBA" id="ARBA00023157"/>
    </source>
</evidence>
<feature type="transmembrane region" description="Helical" evidence="11">
    <location>
        <begin position="649"/>
        <end position="668"/>
    </location>
</feature>
<keyword evidence="2" id="KW-1003">Cell membrane</keyword>
<keyword evidence="10" id="KW-0393">Immunoglobulin domain</keyword>
<keyword evidence="6 11" id="KW-0472">Membrane</keyword>
<dbReference type="PANTHER" id="PTHR25466:SF14">
    <property type="entry name" value="BUTYROPHILIN SUBFAMILY 2 MEMBER A2-LIKE-RELATED"/>
    <property type="match status" value="1"/>
</dbReference>
<dbReference type="GO" id="GO:0042102">
    <property type="term" value="P:positive regulation of T cell proliferation"/>
    <property type="evidence" value="ECO:0007669"/>
    <property type="project" value="TreeGrafter"/>
</dbReference>
<keyword evidence="7" id="KW-1015">Disulfide bond</keyword>
<evidence type="ECO:0000256" key="10">
    <source>
        <dbReference type="ARBA" id="ARBA00023319"/>
    </source>
</evidence>
<dbReference type="SMART" id="SM00406">
    <property type="entry name" value="IGv"/>
    <property type="match status" value="3"/>
</dbReference>
<evidence type="ECO:0000256" key="4">
    <source>
        <dbReference type="ARBA" id="ARBA00022729"/>
    </source>
</evidence>
<feature type="domain" description="Ig-like" evidence="13">
    <location>
        <begin position="33"/>
        <end position="127"/>
    </location>
</feature>
<feature type="transmembrane region" description="Helical" evidence="11">
    <location>
        <begin position="555"/>
        <end position="581"/>
    </location>
</feature>
<dbReference type="FunFam" id="2.60.40.10:FF:000142">
    <property type="entry name" value="V-set domain-containing T-cell activation inhibitor 1"/>
    <property type="match status" value="2"/>
</dbReference>
<protein>
    <submittedName>
        <fullName evidence="14">Butyrophilin 2</fullName>
    </submittedName>
</protein>
<reference evidence="14 15" key="1">
    <citation type="submission" date="2018-03" db="EMBL/GenBank/DDBJ databases">
        <title>Draft genome sequence of Rohu Carp (Labeo rohita).</title>
        <authorList>
            <person name="Das P."/>
            <person name="Kushwaha B."/>
            <person name="Joshi C.G."/>
            <person name="Kumar D."/>
            <person name="Nagpure N.S."/>
            <person name="Sahoo L."/>
            <person name="Das S.P."/>
            <person name="Bit A."/>
            <person name="Patnaik S."/>
            <person name="Meher P.K."/>
            <person name="Jayasankar P."/>
            <person name="Koringa P.G."/>
            <person name="Patel N.V."/>
            <person name="Hinsu A.T."/>
            <person name="Kumar R."/>
            <person name="Pandey M."/>
            <person name="Agarwal S."/>
            <person name="Srivastava S."/>
            <person name="Singh M."/>
            <person name="Iquebal M.A."/>
            <person name="Jaiswal S."/>
            <person name="Angadi U.B."/>
            <person name="Kumar N."/>
            <person name="Raza M."/>
            <person name="Shah T.M."/>
            <person name="Rai A."/>
            <person name="Jena J.K."/>
        </authorList>
    </citation>
    <scope>NUCLEOTIDE SEQUENCE [LARGE SCALE GENOMIC DNA]</scope>
    <source>
        <strain evidence="14">DASCIFA01</strain>
        <tissue evidence="14">Testis</tissue>
    </source>
</reference>
<dbReference type="GO" id="GO:0071222">
    <property type="term" value="P:cellular response to lipopolysaccharide"/>
    <property type="evidence" value="ECO:0007669"/>
    <property type="project" value="TreeGrafter"/>
</dbReference>
<dbReference type="InterPro" id="IPR007110">
    <property type="entry name" value="Ig-like_dom"/>
</dbReference>
<dbReference type="STRING" id="84645.A0A498LY79"/>
<feature type="transmembrane region" description="Helical" evidence="11">
    <location>
        <begin position="625"/>
        <end position="643"/>
    </location>
</feature>
<keyword evidence="3 11" id="KW-0812">Transmembrane</keyword>
<dbReference type="SUPFAM" id="SSF48726">
    <property type="entry name" value="Immunoglobulin"/>
    <property type="match status" value="3"/>
</dbReference>
<evidence type="ECO:0000256" key="12">
    <source>
        <dbReference type="SAM" id="SignalP"/>
    </source>
</evidence>
<feature type="transmembrane region" description="Helical" evidence="11">
    <location>
        <begin position="487"/>
        <end position="509"/>
    </location>
</feature>
<evidence type="ECO:0000256" key="5">
    <source>
        <dbReference type="ARBA" id="ARBA00022989"/>
    </source>
</evidence>
<proteinExistence type="predicted"/>
<comment type="subcellular location">
    <subcellularLocation>
        <location evidence="1">Cell membrane</location>
        <topology evidence="1">Single-pass type I membrane protein</topology>
    </subcellularLocation>
</comment>
<dbReference type="SMART" id="SM00409">
    <property type="entry name" value="IG"/>
    <property type="match status" value="3"/>
</dbReference>
<feature type="transmembrane region" description="Helical" evidence="11">
    <location>
        <begin position="252"/>
        <end position="277"/>
    </location>
</feature>
<dbReference type="GO" id="GO:0007166">
    <property type="term" value="P:cell surface receptor signaling pathway"/>
    <property type="evidence" value="ECO:0007669"/>
    <property type="project" value="TreeGrafter"/>
</dbReference>
<accession>A0A498LY79</accession>
<dbReference type="GO" id="GO:0009897">
    <property type="term" value="C:external side of plasma membrane"/>
    <property type="evidence" value="ECO:0007669"/>
    <property type="project" value="TreeGrafter"/>
</dbReference>
<keyword evidence="4 12" id="KW-0732">Signal</keyword>
<dbReference type="PROSITE" id="PS50835">
    <property type="entry name" value="IG_LIKE"/>
    <property type="match status" value="3"/>
</dbReference>
<comment type="caution">
    <text evidence="14">The sequence shown here is derived from an EMBL/GenBank/DDBJ whole genome shotgun (WGS) entry which is preliminary data.</text>
</comment>
<evidence type="ECO:0000256" key="2">
    <source>
        <dbReference type="ARBA" id="ARBA00022475"/>
    </source>
</evidence>
<dbReference type="InterPro" id="IPR036179">
    <property type="entry name" value="Ig-like_dom_sf"/>
</dbReference>
<dbReference type="Pfam" id="PF07686">
    <property type="entry name" value="V-set"/>
    <property type="match status" value="3"/>
</dbReference>
<keyword evidence="9" id="KW-0325">Glycoprotein</keyword>
<evidence type="ECO:0000259" key="13">
    <source>
        <dbReference type="PROSITE" id="PS50835"/>
    </source>
</evidence>
<name>A0A498LY79_LABRO</name>
<dbReference type="GO" id="GO:0042130">
    <property type="term" value="P:negative regulation of T cell proliferation"/>
    <property type="evidence" value="ECO:0007669"/>
    <property type="project" value="TreeGrafter"/>
</dbReference>
<feature type="signal peptide" evidence="12">
    <location>
        <begin position="1"/>
        <end position="18"/>
    </location>
</feature>
<feature type="transmembrane region" description="Helical" evidence="11">
    <location>
        <begin position="452"/>
        <end position="475"/>
    </location>
</feature>
<evidence type="ECO:0000256" key="1">
    <source>
        <dbReference type="ARBA" id="ARBA00004251"/>
    </source>
</evidence>
<feature type="transmembrane region" description="Helical" evidence="11">
    <location>
        <begin position="587"/>
        <end position="613"/>
    </location>
</feature>
<dbReference type="Proteomes" id="UP000290572">
    <property type="component" value="Unassembled WGS sequence"/>
</dbReference>
<dbReference type="GO" id="GO:0031295">
    <property type="term" value="P:T cell costimulation"/>
    <property type="evidence" value="ECO:0007669"/>
    <property type="project" value="TreeGrafter"/>
</dbReference>
<dbReference type="InterPro" id="IPR013106">
    <property type="entry name" value="Ig_V-set"/>
</dbReference>
<feature type="chain" id="PRO_5019809410" evidence="12">
    <location>
        <begin position="19"/>
        <end position="680"/>
    </location>
</feature>
<feature type="domain" description="Ig-like" evidence="13">
    <location>
        <begin position="130"/>
        <end position="244"/>
    </location>
</feature>
<sequence length="680" mass="77312">MRRMNCVLMSVLLMITDGLIVKGPSGPLVAPLGSSVVLPCSVDQLSSVEGLEVEWRRTDSDTLVHLFQDGETQTGVQQEDYQDRAHFTTDEILRGNFSLRLDNLRAEDEGQYTCTVQSQEKTGETVVEIKDVVRLVVSGSKQSISASVGEDVTLSCSVDSHITPEHIDVTWKKTDENIQVLLFRNNATLPDSAHERYRDRVEFFTSEIPKGNFSLRLKSVRTEDKGVYMCEVSAGGLSANTTVELEQLGFSVLHMLVLILCISASGSALLLCCLIYCRYQNGFTVTYSQNTGVWLGFSVVLNFYRVKPLQVRDLKVKWRRKDKKTLVHLYQDGESRPQQDYQDRAHFFTDQIQHGNFSLRLDNLKEEDAGEYICRVYSQQRCVFSTQITLEKESEYSPYLNAKVSSAPLVAPLGSSVVLPCYFGNSLPSEDLKVEWRRKDTLVHLYEDDSFLHLHLFLVVCPNIIMFFAFIFWGVSEAQIKTWIQKYSYVSEYAVFSVVVYSALFASAWEKFLNYGVFNKVIIMVLFAIVFVCCLCKIIYILVTEVGKKSGRIINIFDVVADMTFEILPTLQFMLLFYTFGAAGDPIGWGCVMVFLQIIWAVTYFTDVAYIFLRLSRDFQRYVPVYVFGSVVIVLLNSAALITELILKTAFIIVAVLPVILTFTRYNWDRTCGHRMGYVE</sequence>
<feature type="transmembrane region" description="Helical" evidence="11">
    <location>
        <begin position="521"/>
        <end position="543"/>
    </location>
</feature>
<dbReference type="SMART" id="SM00408">
    <property type="entry name" value="IGc2"/>
    <property type="match status" value="2"/>
</dbReference>
<dbReference type="PANTHER" id="PTHR25466">
    <property type="entry name" value="T-LYMPHOCYTE ACTIVATION ANTIGEN"/>
    <property type="match status" value="1"/>
</dbReference>
<dbReference type="InterPro" id="IPR051713">
    <property type="entry name" value="T-cell_Activation_Regulation"/>
</dbReference>
<keyword evidence="15" id="KW-1185">Reference proteome</keyword>
<evidence type="ECO:0000256" key="8">
    <source>
        <dbReference type="ARBA" id="ARBA00023170"/>
    </source>
</evidence>
<dbReference type="Gene3D" id="2.60.40.10">
    <property type="entry name" value="Immunoglobulins"/>
    <property type="match status" value="4"/>
</dbReference>
<dbReference type="InterPro" id="IPR003599">
    <property type="entry name" value="Ig_sub"/>
</dbReference>
<dbReference type="EMBL" id="QBIY01013064">
    <property type="protein sequence ID" value="RXN12372.1"/>
    <property type="molecule type" value="Genomic_DNA"/>
</dbReference>
<evidence type="ECO:0000256" key="6">
    <source>
        <dbReference type="ARBA" id="ARBA00023136"/>
    </source>
</evidence>
<evidence type="ECO:0000313" key="14">
    <source>
        <dbReference type="EMBL" id="RXN12372.1"/>
    </source>
</evidence>
<dbReference type="InterPro" id="IPR003598">
    <property type="entry name" value="Ig_sub2"/>
</dbReference>
<evidence type="ECO:0000256" key="9">
    <source>
        <dbReference type="ARBA" id="ARBA00023180"/>
    </source>
</evidence>
<dbReference type="AlphaFoldDB" id="A0A498LY79"/>
<feature type="domain" description="Ig-like" evidence="13">
    <location>
        <begin position="266"/>
        <end position="391"/>
    </location>
</feature>
<dbReference type="InterPro" id="IPR013783">
    <property type="entry name" value="Ig-like_fold"/>
</dbReference>
<keyword evidence="8" id="KW-0675">Receptor</keyword>
<evidence type="ECO:0000313" key="15">
    <source>
        <dbReference type="Proteomes" id="UP000290572"/>
    </source>
</evidence>
<keyword evidence="5 11" id="KW-1133">Transmembrane helix</keyword>
<evidence type="ECO:0000256" key="3">
    <source>
        <dbReference type="ARBA" id="ARBA00022692"/>
    </source>
</evidence>
<evidence type="ECO:0000256" key="11">
    <source>
        <dbReference type="SAM" id="Phobius"/>
    </source>
</evidence>
<gene>
    <name evidence="14" type="ORF">ROHU_029596</name>
</gene>
<dbReference type="GO" id="GO:0006955">
    <property type="term" value="P:immune response"/>
    <property type="evidence" value="ECO:0007669"/>
    <property type="project" value="TreeGrafter"/>
</dbReference>